<evidence type="ECO:0000313" key="3">
    <source>
        <dbReference type="Proteomes" id="UP000215059"/>
    </source>
</evidence>
<keyword evidence="1" id="KW-0812">Transmembrane</keyword>
<dbReference type="AlphaFoldDB" id="A0A235F7M5"/>
<keyword evidence="1" id="KW-0472">Membrane</keyword>
<dbReference type="RefSeq" id="WP_094253710.1">
    <property type="nucleotide sequence ID" value="NZ_JBHLXL010000002.1"/>
</dbReference>
<feature type="transmembrane region" description="Helical" evidence="1">
    <location>
        <begin position="34"/>
        <end position="55"/>
    </location>
</feature>
<keyword evidence="1" id="KW-1133">Transmembrane helix</keyword>
<dbReference type="Proteomes" id="UP000215059">
    <property type="component" value="Unassembled WGS sequence"/>
</dbReference>
<reference evidence="2 3" key="1">
    <citation type="submission" date="2017-07" db="EMBL/GenBank/DDBJ databases">
        <title>Fictibacillus sp. nov. GDSW-R2A3 Genome sequencing and assembly.</title>
        <authorList>
            <person name="Mayilraj S."/>
        </authorList>
    </citation>
    <scope>NUCLEOTIDE SEQUENCE [LARGE SCALE GENOMIC DNA]</scope>
    <source>
        <strain evidence="2 3">GDSW-R2A3</strain>
    </source>
</reference>
<keyword evidence="3" id="KW-1185">Reference proteome</keyword>
<comment type="caution">
    <text evidence="2">The sequence shown here is derived from an EMBL/GenBank/DDBJ whole genome shotgun (WGS) entry which is preliminary data.</text>
</comment>
<protein>
    <submittedName>
        <fullName evidence="2">Uncharacterized protein</fullName>
    </submittedName>
</protein>
<organism evidence="2 3">
    <name type="scientific">Fictibacillus aquaticus</name>
    <dbReference type="NCBI Taxonomy" id="2021314"/>
    <lineage>
        <taxon>Bacteria</taxon>
        <taxon>Bacillati</taxon>
        <taxon>Bacillota</taxon>
        <taxon>Bacilli</taxon>
        <taxon>Bacillales</taxon>
        <taxon>Fictibacillaceae</taxon>
        <taxon>Fictibacillus</taxon>
    </lineage>
</organism>
<accession>A0A235F7M5</accession>
<dbReference type="EMBL" id="NOII01000011">
    <property type="protein sequence ID" value="OYD56695.1"/>
    <property type="molecule type" value="Genomic_DNA"/>
</dbReference>
<gene>
    <name evidence="2" type="ORF">CGZ90_16945</name>
</gene>
<evidence type="ECO:0000256" key="1">
    <source>
        <dbReference type="SAM" id="Phobius"/>
    </source>
</evidence>
<name>A0A235F7M5_9BACL</name>
<sequence length="74" mass="8688">MKITPLIFCVFLVVVALGFACVYMLVETLKEGEYFSALLALLIIYFVVNLLIVFFRYTKWITEKKDEKRSDKEI</sequence>
<proteinExistence type="predicted"/>
<dbReference type="PROSITE" id="PS51257">
    <property type="entry name" value="PROKAR_LIPOPROTEIN"/>
    <property type="match status" value="1"/>
</dbReference>
<evidence type="ECO:0000313" key="2">
    <source>
        <dbReference type="EMBL" id="OYD56695.1"/>
    </source>
</evidence>